<protein>
    <submittedName>
        <fullName evidence="4">TetR/AcrR family transcriptional regulator</fullName>
    </submittedName>
</protein>
<name>A0A4R4XGF7_9ACTN</name>
<dbReference type="InterPro" id="IPR009057">
    <property type="entry name" value="Homeodomain-like_sf"/>
</dbReference>
<dbReference type="SUPFAM" id="SSF46689">
    <property type="entry name" value="Homeodomain-like"/>
    <property type="match status" value="1"/>
</dbReference>
<dbReference type="AlphaFoldDB" id="A0A4R4XGF7"/>
<keyword evidence="1 2" id="KW-0238">DNA-binding</keyword>
<proteinExistence type="predicted"/>
<evidence type="ECO:0000313" key="4">
    <source>
        <dbReference type="EMBL" id="TDD29804.1"/>
    </source>
</evidence>
<dbReference type="OrthoDB" id="4726108at2"/>
<evidence type="ECO:0000313" key="5">
    <source>
        <dbReference type="Proteomes" id="UP000295172"/>
    </source>
</evidence>
<keyword evidence="5" id="KW-1185">Reference proteome</keyword>
<accession>A0A4R4XGF7</accession>
<dbReference type="InterPro" id="IPR036271">
    <property type="entry name" value="Tet_transcr_reg_TetR-rel_C_sf"/>
</dbReference>
<feature type="domain" description="HTH tetR-type" evidence="3">
    <location>
        <begin position="1"/>
        <end position="34"/>
    </location>
</feature>
<dbReference type="InterPro" id="IPR041467">
    <property type="entry name" value="Sco4008_C"/>
</dbReference>
<dbReference type="InterPro" id="IPR001647">
    <property type="entry name" value="HTH_TetR"/>
</dbReference>
<dbReference type="PANTHER" id="PTHR30328:SF54">
    <property type="entry name" value="HTH-TYPE TRANSCRIPTIONAL REPRESSOR SCO4008"/>
    <property type="match status" value="1"/>
</dbReference>
<gene>
    <name evidence="4" type="ORF">E1218_03310</name>
</gene>
<reference evidence="4 5" key="1">
    <citation type="submission" date="2019-02" db="EMBL/GenBank/DDBJ databases">
        <title>Draft genome sequences of novel Actinobacteria.</title>
        <authorList>
            <person name="Sahin N."/>
            <person name="Ay H."/>
            <person name="Saygin H."/>
        </authorList>
    </citation>
    <scope>NUCLEOTIDE SEQUENCE [LARGE SCALE GENOMIC DNA]</scope>
    <source>
        <strain evidence="4 5">16K104</strain>
    </source>
</reference>
<sequence length="153" mass="16808">MADLAGCNKAMLYAYFGSKDGLFDAVYTAAVERYLADVGFDTTDLPEYAARVFDYFEKHPEHQRLNVWYRLERPEGAALAAIVAVNESRLADLRRAQRSGVVPGDFSPAELLALLQSVATSWSSMNPEYGAAVPGRAARRHAVVEAVRRLLAG</sequence>
<dbReference type="PROSITE" id="PS50977">
    <property type="entry name" value="HTH_TETR_2"/>
    <property type="match status" value="1"/>
</dbReference>
<comment type="caution">
    <text evidence="4">The sequence shown here is derived from an EMBL/GenBank/DDBJ whole genome shotgun (WGS) entry which is preliminary data.</text>
</comment>
<dbReference type="GO" id="GO:0003677">
    <property type="term" value="F:DNA binding"/>
    <property type="evidence" value="ECO:0007669"/>
    <property type="project" value="UniProtKB-UniRule"/>
</dbReference>
<evidence type="ECO:0000259" key="3">
    <source>
        <dbReference type="PROSITE" id="PS50977"/>
    </source>
</evidence>
<dbReference type="Proteomes" id="UP000295172">
    <property type="component" value="Unassembled WGS sequence"/>
</dbReference>
<evidence type="ECO:0000256" key="2">
    <source>
        <dbReference type="PROSITE-ProRule" id="PRU00335"/>
    </source>
</evidence>
<dbReference type="Pfam" id="PF00440">
    <property type="entry name" value="TetR_N"/>
    <property type="match status" value="1"/>
</dbReference>
<dbReference type="GO" id="GO:0006355">
    <property type="term" value="P:regulation of DNA-templated transcription"/>
    <property type="evidence" value="ECO:0007669"/>
    <property type="project" value="UniProtKB-ARBA"/>
</dbReference>
<dbReference type="SUPFAM" id="SSF48498">
    <property type="entry name" value="Tetracyclin repressor-like, C-terminal domain"/>
    <property type="match status" value="1"/>
</dbReference>
<dbReference type="EMBL" id="SMKR01000008">
    <property type="protein sequence ID" value="TDD29804.1"/>
    <property type="molecule type" value="Genomic_DNA"/>
</dbReference>
<comment type="caution">
    <text evidence="2">Lacks conserved residue(s) required for the propagation of feature annotation.</text>
</comment>
<dbReference type="Gene3D" id="1.10.357.10">
    <property type="entry name" value="Tetracycline Repressor, domain 2"/>
    <property type="match status" value="1"/>
</dbReference>
<dbReference type="Pfam" id="PF17926">
    <property type="entry name" value="TetR_C_21"/>
    <property type="match status" value="1"/>
</dbReference>
<evidence type="ECO:0000256" key="1">
    <source>
        <dbReference type="ARBA" id="ARBA00023125"/>
    </source>
</evidence>
<organism evidence="4 5">
    <name type="scientific">Kribbella turkmenica</name>
    <dbReference type="NCBI Taxonomy" id="2530375"/>
    <lineage>
        <taxon>Bacteria</taxon>
        <taxon>Bacillati</taxon>
        <taxon>Actinomycetota</taxon>
        <taxon>Actinomycetes</taxon>
        <taxon>Propionibacteriales</taxon>
        <taxon>Kribbellaceae</taxon>
        <taxon>Kribbella</taxon>
    </lineage>
</organism>
<dbReference type="PANTHER" id="PTHR30328">
    <property type="entry name" value="TRANSCRIPTIONAL REPRESSOR"/>
    <property type="match status" value="1"/>
</dbReference>
<dbReference type="InterPro" id="IPR050109">
    <property type="entry name" value="HTH-type_TetR-like_transc_reg"/>
</dbReference>